<dbReference type="OrthoDB" id="5179995at2"/>
<evidence type="ECO:0000259" key="4">
    <source>
        <dbReference type="Pfam" id="PF25592"/>
    </source>
</evidence>
<feature type="transmembrane region" description="Helical" evidence="2">
    <location>
        <begin position="240"/>
        <end position="261"/>
    </location>
</feature>
<evidence type="ECO:0000313" key="5">
    <source>
        <dbReference type="EMBL" id="SDS39945.1"/>
    </source>
</evidence>
<protein>
    <submittedName>
        <fullName evidence="5">Uncharacterized protein</fullName>
    </submittedName>
</protein>
<reference evidence="5 6" key="1">
    <citation type="submission" date="2016-10" db="EMBL/GenBank/DDBJ databases">
        <authorList>
            <person name="de Groot N.N."/>
        </authorList>
    </citation>
    <scope>NUCLEOTIDE SEQUENCE [LARGE SCALE GENOMIC DNA]</scope>
    <source>
        <strain evidence="5 6">DSM 22126</strain>
    </source>
</reference>
<feature type="transmembrane region" description="Helical" evidence="2">
    <location>
        <begin position="151"/>
        <end position="172"/>
    </location>
</feature>
<dbReference type="eggNOG" id="COG5602">
    <property type="taxonomic scope" value="Bacteria"/>
</dbReference>
<feature type="transmembrane region" description="Helical" evidence="2">
    <location>
        <begin position="369"/>
        <end position="386"/>
    </location>
</feature>
<feature type="transmembrane region" description="Helical" evidence="2">
    <location>
        <begin position="210"/>
        <end position="228"/>
    </location>
</feature>
<feature type="compositionally biased region" description="Basic and acidic residues" evidence="1">
    <location>
        <begin position="440"/>
        <end position="456"/>
    </location>
</feature>
<keyword evidence="2" id="KW-0472">Membrane</keyword>
<evidence type="ECO:0000259" key="3">
    <source>
        <dbReference type="Pfam" id="PF25591"/>
    </source>
</evidence>
<feature type="region of interest" description="Disordered" evidence="1">
    <location>
        <begin position="394"/>
        <end position="468"/>
    </location>
</feature>
<feature type="transmembrane region" description="Helical" evidence="2">
    <location>
        <begin position="84"/>
        <end position="103"/>
    </location>
</feature>
<feature type="transmembrane region" description="Helical" evidence="2">
    <location>
        <begin position="178"/>
        <end position="198"/>
    </location>
</feature>
<feature type="transmembrane region" description="Helical" evidence="2">
    <location>
        <begin position="109"/>
        <end position="130"/>
    </location>
</feature>
<evidence type="ECO:0000256" key="2">
    <source>
        <dbReference type="SAM" id="Phobius"/>
    </source>
</evidence>
<evidence type="ECO:0000313" key="6">
    <source>
        <dbReference type="Proteomes" id="UP000185663"/>
    </source>
</evidence>
<feature type="domain" description="DUF7937" evidence="4">
    <location>
        <begin position="20"/>
        <end position="393"/>
    </location>
</feature>
<feature type="transmembrane region" description="Helical" evidence="2">
    <location>
        <begin position="303"/>
        <end position="326"/>
    </location>
</feature>
<dbReference type="Pfam" id="PF25591">
    <property type="entry name" value="LRV_2"/>
    <property type="match status" value="1"/>
</dbReference>
<dbReference type="InterPro" id="IPR057893">
    <property type="entry name" value="LRV_2"/>
</dbReference>
<gene>
    <name evidence="5" type="ORF">SAMN04489860_1463</name>
</gene>
<feature type="domain" description="Leucine rich repeat variant" evidence="3">
    <location>
        <begin position="512"/>
        <end position="570"/>
    </location>
</feature>
<feature type="transmembrane region" description="Helical" evidence="2">
    <location>
        <begin position="338"/>
        <end position="357"/>
    </location>
</feature>
<keyword evidence="2" id="KW-1133">Transmembrane helix</keyword>
<dbReference type="InterPro" id="IPR057697">
    <property type="entry name" value="DUF7937"/>
</dbReference>
<dbReference type="EMBL" id="LT629776">
    <property type="protein sequence ID" value="SDS39945.1"/>
    <property type="molecule type" value="Genomic_DNA"/>
</dbReference>
<feature type="transmembrane region" description="Helical" evidence="2">
    <location>
        <begin position="273"/>
        <end position="297"/>
    </location>
</feature>
<dbReference type="RefSeq" id="WP_083372102.1">
    <property type="nucleotide sequence ID" value="NZ_LT629776.1"/>
</dbReference>
<dbReference type="Pfam" id="PF25592">
    <property type="entry name" value="DUF7937"/>
    <property type="match status" value="1"/>
</dbReference>
<keyword evidence="6" id="KW-1185">Reference proteome</keyword>
<name>A0A1H1RW93_9CELL</name>
<keyword evidence="2" id="KW-0812">Transmembrane</keyword>
<dbReference type="STRING" id="545619.SAMN04489860_1463"/>
<organism evidence="5 6">
    <name type="scientific">Paraoerskovia marina</name>
    <dbReference type="NCBI Taxonomy" id="545619"/>
    <lineage>
        <taxon>Bacteria</taxon>
        <taxon>Bacillati</taxon>
        <taxon>Actinomycetota</taxon>
        <taxon>Actinomycetes</taxon>
        <taxon>Micrococcales</taxon>
        <taxon>Cellulomonadaceae</taxon>
        <taxon>Paraoerskovia</taxon>
    </lineage>
</organism>
<dbReference type="Proteomes" id="UP000185663">
    <property type="component" value="Chromosome I"/>
</dbReference>
<proteinExistence type="predicted"/>
<evidence type="ECO:0000256" key="1">
    <source>
        <dbReference type="SAM" id="MobiDB-lite"/>
    </source>
</evidence>
<feature type="transmembrane region" description="Helical" evidence="2">
    <location>
        <begin position="51"/>
        <end position="72"/>
    </location>
</feature>
<accession>A0A1H1RW93</accession>
<dbReference type="AlphaFoldDB" id="A0A1H1RW93"/>
<sequence>MTEPSTTRPTTPFSDIPVADYVRDAVGALLLLMSLSLPWDEGHRAADHVGVVLSTLLAFVVLAVPYAARLGIMPAGWTVRSTRTTRLVAAVPYAVMVALAVVADLTTAGPGPGLGTAAALGMAGVALTAQPRACELGPEGEDPAGPRWTRALGIVGIVGLAIAVVGVVVVAVDGPGVWVLLAAVVVAAWLVLLLGWPVLGSVRGQESARVTTVGVGIAVVAAAVLGSGSNTLPHLTTFSAPTPVILLVPVAGAIAASAAVMRRTVEVSALDRWVGTAVRGLALLVATAGAVVLWAAFGLASGVTTVVTVVTLVLGLLVLAGAILGWRSLSADAVQGRRSALAGAGLAVLAGTVLMIVDVSPTTTTGTAEFMLALGLPALVIVALTVPREVRDHFRDNRPSSSTDAYEWKSTRAASEDGFPDAESASTRPADEPAGSSPEPVRRAGNRDRAVQDEPRITPVEPVRSGYAARPGLAEQHTEVLSVTSGREPETFAGGGRGAHETQVMAPATGFSAAEAGDPSTPLETLARIAAESPDLRPVIAENPSTYPALLDWLDRLGDPAVDAALARRAGRS</sequence>